<dbReference type="CDD" id="cd00303">
    <property type="entry name" value="retropepsin_like"/>
    <property type="match status" value="1"/>
</dbReference>
<accession>A0A0A9GGD1</accession>
<dbReference type="SUPFAM" id="SSF50630">
    <property type="entry name" value="Acid proteases"/>
    <property type="match status" value="1"/>
</dbReference>
<reference evidence="1" key="1">
    <citation type="submission" date="2014-09" db="EMBL/GenBank/DDBJ databases">
        <authorList>
            <person name="Magalhaes I.L.F."/>
            <person name="Oliveira U."/>
            <person name="Santos F.R."/>
            <person name="Vidigal T.H.D.A."/>
            <person name="Brescovit A.D."/>
            <person name="Santos A.J."/>
        </authorList>
    </citation>
    <scope>NUCLEOTIDE SEQUENCE</scope>
    <source>
        <tissue evidence="1">Shoot tissue taken approximately 20 cm above the soil surface</tissue>
    </source>
</reference>
<dbReference type="EMBL" id="GBRH01174344">
    <property type="protein sequence ID" value="JAE23552.1"/>
    <property type="molecule type" value="Transcribed_RNA"/>
</dbReference>
<organism evidence="1">
    <name type="scientific">Arundo donax</name>
    <name type="common">Giant reed</name>
    <name type="synonym">Donax arundinaceus</name>
    <dbReference type="NCBI Taxonomy" id="35708"/>
    <lineage>
        <taxon>Eukaryota</taxon>
        <taxon>Viridiplantae</taxon>
        <taxon>Streptophyta</taxon>
        <taxon>Embryophyta</taxon>
        <taxon>Tracheophyta</taxon>
        <taxon>Spermatophyta</taxon>
        <taxon>Magnoliopsida</taxon>
        <taxon>Liliopsida</taxon>
        <taxon>Poales</taxon>
        <taxon>Poaceae</taxon>
        <taxon>PACMAD clade</taxon>
        <taxon>Arundinoideae</taxon>
        <taxon>Arundineae</taxon>
        <taxon>Arundo</taxon>
    </lineage>
</organism>
<name>A0A0A9GGD1_ARUDO</name>
<dbReference type="AlphaFoldDB" id="A0A0A9GGD1"/>
<reference evidence="1" key="2">
    <citation type="journal article" date="2015" name="Data Brief">
        <title>Shoot transcriptome of the giant reed, Arundo donax.</title>
        <authorList>
            <person name="Barrero R.A."/>
            <person name="Guerrero F.D."/>
            <person name="Moolhuijzen P."/>
            <person name="Goolsby J.A."/>
            <person name="Tidwell J."/>
            <person name="Bellgard S.E."/>
            <person name="Bellgard M.I."/>
        </authorList>
    </citation>
    <scope>NUCLEOTIDE SEQUENCE</scope>
    <source>
        <tissue evidence="1">Shoot tissue taken approximately 20 cm above the soil surface</tissue>
    </source>
</reference>
<evidence type="ECO:0000313" key="1">
    <source>
        <dbReference type="EMBL" id="JAE23552.1"/>
    </source>
</evidence>
<protein>
    <submittedName>
        <fullName evidence="1">Uncharacterized protein</fullName>
    </submittedName>
</protein>
<dbReference type="Pfam" id="PF08284">
    <property type="entry name" value="RVP_2"/>
    <property type="match status" value="1"/>
</dbReference>
<sequence length="205" mass="23333">MMNDENSDGGGQLSDEILDALECNFMGFFEDEAYISLNAISGTQKHRAIQLRALVQNQVIYILVDSGRSHTFLNVVMVERISYVPSDTKPMTARVANGVTVKCTKEIKNLEWWMQAHTFQVDTKILNIGAYDLILVMDWLEKNRPMNCDWLLKWVEFEHKGALIRLQGVVPNSAIQLTEISGEHLLKLNKGNEIWVIVLLEPLTD</sequence>
<dbReference type="Gene3D" id="2.40.70.10">
    <property type="entry name" value="Acid Proteases"/>
    <property type="match status" value="1"/>
</dbReference>
<proteinExistence type="predicted"/>
<dbReference type="InterPro" id="IPR021109">
    <property type="entry name" value="Peptidase_aspartic_dom_sf"/>
</dbReference>